<evidence type="ECO:0000259" key="12">
    <source>
        <dbReference type="PROSITE" id="PS50262"/>
    </source>
</evidence>
<evidence type="ECO:0000256" key="10">
    <source>
        <dbReference type="RuleBase" id="RU000688"/>
    </source>
</evidence>
<feature type="transmembrane region" description="Helical" evidence="11">
    <location>
        <begin position="26"/>
        <end position="50"/>
    </location>
</feature>
<evidence type="ECO:0000256" key="1">
    <source>
        <dbReference type="ARBA" id="ARBA00004651"/>
    </source>
</evidence>
<sequence length="314" mass="36025">MENRNNTEVMEFLLMGFYEYPHLQHMFFLMFLLAYLMALFGNLTIILVIFTEPHLHTPMYFFLCNLSFLDITFTSTILPKLLHICLTGLRNISYTGCVIQMYFFVICVVAEYCLLAVMAFDRYVAIGHPLRYVQLMNTRVCTQLAAASWFCGLLDSTLYTSLLCQYSFCRSNVINHLFCDLKPLLQLSCSGTQSMESAIQFSGAIFGFTPLIFIIMTYVLIIASILRIHSKEGKQKAFSTCSSHLTVVILFFGIILSMYMRPKSAYSIEQDKLFSVLYTLCIPMLNPVIYSLRNKEVKQALKKRAMAQPQCGYI</sequence>
<feature type="transmembrane region" description="Helical" evidence="11">
    <location>
        <begin position="59"/>
        <end position="78"/>
    </location>
</feature>
<proteinExistence type="inferred from homology"/>
<dbReference type="Pfam" id="PF13853">
    <property type="entry name" value="7tm_4"/>
    <property type="match status" value="1"/>
</dbReference>
<name>A0A8C5QZD7_9ANUR</name>
<evidence type="ECO:0000256" key="5">
    <source>
        <dbReference type="ARBA" id="ARBA00022989"/>
    </source>
</evidence>
<keyword evidence="9 10" id="KW-0807">Transducer</keyword>
<feature type="domain" description="G-protein coupled receptors family 1 profile" evidence="12">
    <location>
        <begin position="41"/>
        <end position="290"/>
    </location>
</feature>
<dbReference type="GO" id="GO:0004984">
    <property type="term" value="F:olfactory receptor activity"/>
    <property type="evidence" value="ECO:0007669"/>
    <property type="project" value="InterPro"/>
</dbReference>
<dbReference type="PANTHER" id="PTHR26452">
    <property type="entry name" value="OLFACTORY RECEPTOR"/>
    <property type="match status" value="1"/>
</dbReference>
<feature type="transmembrane region" description="Helical" evidence="11">
    <location>
        <begin position="238"/>
        <end position="260"/>
    </location>
</feature>
<keyword evidence="5 11" id="KW-1133">Transmembrane helix</keyword>
<dbReference type="PROSITE" id="PS00237">
    <property type="entry name" value="G_PROTEIN_RECEP_F1_1"/>
    <property type="match status" value="1"/>
</dbReference>
<dbReference type="InterPro" id="IPR050516">
    <property type="entry name" value="Olfactory_GPCR"/>
</dbReference>
<feature type="transmembrane region" description="Helical" evidence="11">
    <location>
        <begin position="204"/>
        <end position="226"/>
    </location>
</feature>
<dbReference type="PROSITE" id="PS50262">
    <property type="entry name" value="G_PROTEIN_RECEP_F1_2"/>
    <property type="match status" value="1"/>
</dbReference>
<protein>
    <recommendedName>
        <fullName evidence="11">Olfactory receptor</fullName>
    </recommendedName>
</protein>
<keyword evidence="14" id="KW-1185">Reference proteome</keyword>
<evidence type="ECO:0000256" key="4">
    <source>
        <dbReference type="ARBA" id="ARBA00022725"/>
    </source>
</evidence>
<dbReference type="InterPro" id="IPR017452">
    <property type="entry name" value="GPCR_Rhodpsn_7TM"/>
</dbReference>
<evidence type="ECO:0000256" key="2">
    <source>
        <dbReference type="ARBA" id="ARBA00022475"/>
    </source>
</evidence>
<keyword evidence="3 10" id="KW-0812">Transmembrane</keyword>
<dbReference type="Proteomes" id="UP000694569">
    <property type="component" value="Unplaced"/>
</dbReference>
<dbReference type="GO" id="GO:0005886">
    <property type="term" value="C:plasma membrane"/>
    <property type="evidence" value="ECO:0007669"/>
    <property type="project" value="UniProtKB-SubCell"/>
</dbReference>
<evidence type="ECO:0000313" key="14">
    <source>
        <dbReference type="Proteomes" id="UP000694569"/>
    </source>
</evidence>
<comment type="similarity">
    <text evidence="10">Belongs to the G-protein coupled receptor 1 family.</text>
</comment>
<dbReference type="GO" id="GO:0004930">
    <property type="term" value="F:G protein-coupled receptor activity"/>
    <property type="evidence" value="ECO:0007669"/>
    <property type="project" value="UniProtKB-KW"/>
</dbReference>
<dbReference type="Gene3D" id="1.20.1070.10">
    <property type="entry name" value="Rhodopsin 7-helix transmembrane proteins"/>
    <property type="match status" value="1"/>
</dbReference>
<dbReference type="InterPro" id="IPR000276">
    <property type="entry name" value="GPCR_Rhodpsn"/>
</dbReference>
<dbReference type="PRINTS" id="PR00237">
    <property type="entry name" value="GPCRRHODOPSN"/>
</dbReference>
<keyword evidence="7 11" id="KW-0472">Membrane</keyword>
<accession>A0A8C5QZD7</accession>
<keyword evidence="8 10" id="KW-0675">Receptor</keyword>
<evidence type="ECO:0000256" key="11">
    <source>
        <dbReference type="RuleBase" id="RU363047"/>
    </source>
</evidence>
<dbReference type="SUPFAM" id="SSF81321">
    <property type="entry name" value="Family A G protein-coupled receptor-like"/>
    <property type="match status" value="1"/>
</dbReference>
<evidence type="ECO:0000256" key="9">
    <source>
        <dbReference type="ARBA" id="ARBA00023224"/>
    </source>
</evidence>
<comment type="subcellular location">
    <subcellularLocation>
        <location evidence="1 11">Cell membrane</location>
        <topology evidence="1 11">Multi-pass membrane protein</topology>
    </subcellularLocation>
</comment>
<dbReference type="AlphaFoldDB" id="A0A8C5QZD7"/>
<evidence type="ECO:0000313" key="13">
    <source>
        <dbReference type="Ensembl" id="ENSLLEP00000045191.1"/>
    </source>
</evidence>
<evidence type="ECO:0000256" key="7">
    <source>
        <dbReference type="ARBA" id="ARBA00023136"/>
    </source>
</evidence>
<evidence type="ECO:0000256" key="8">
    <source>
        <dbReference type="ARBA" id="ARBA00023170"/>
    </source>
</evidence>
<reference evidence="13" key="1">
    <citation type="submission" date="2025-08" db="UniProtKB">
        <authorList>
            <consortium name="Ensembl"/>
        </authorList>
    </citation>
    <scope>IDENTIFICATION</scope>
</reference>
<keyword evidence="6 10" id="KW-0297">G-protein coupled receptor</keyword>
<keyword evidence="11" id="KW-0716">Sensory transduction</keyword>
<dbReference type="GeneTree" id="ENSGT01140000282524"/>
<keyword evidence="4 11" id="KW-0552">Olfaction</keyword>
<reference evidence="13" key="2">
    <citation type="submission" date="2025-09" db="UniProtKB">
        <authorList>
            <consortium name="Ensembl"/>
        </authorList>
    </citation>
    <scope>IDENTIFICATION</scope>
</reference>
<dbReference type="Ensembl" id="ENSLLET00000046991.1">
    <property type="protein sequence ID" value="ENSLLEP00000045191.1"/>
    <property type="gene ID" value="ENSLLEG00000028653.1"/>
</dbReference>
<organism evidence="13 14">
    <name type="scientific">Leptobrachium leishanense</name>
    <name type="common">Leishan spiny toad</name>
    <dbReference type="NCBI Taxonomy" id="445787"/>
    <lineage>
        <taxon>Eukaryota</taxon>
        <taxon>Metazoa</taxon>
        <taxon>Chordata</taxon>
        <taxon>Craniata</taxon>
        <taxon>Vertebrata</taxon>
        <taxon>Euteleostomi</taxon>
        <taxon>Amphibia</taxon>
        <taxon>Batrachia</taxon>
        <taxon>Anura</taxon>
        <taxon>Pelobatoidea</taxon>
        <taxon>Megophryidae</taxon>
        <taxon>Leptobrachium</taxon>
    </lineage>
</organism>
<dbReference type="InterPro" id="IPR000725">
    <property type="entry name" value="Olfact_rcpt"/>
</dbReference>
<dbReference type="PRINTS" id="PR00245">
    <property type="entry name" value="OLFACTORYR"/>
</dbReference>
<keyword evidence="2 11" id="KW-1003">Cell membrane</keyword>
<dbReference type="FunFam" id="1.20.1070.10:FF:000015">
    <property type="entry name" value="Olfactory receptor"/>
    <property type="match status" value="1"/>
</dbReference>
<dbReference type="CDD" id="cd13954">
    <property type="entry name" value="7tmA_OR"/>
    <property type="match status" value="1"/>
</dbReference>
<feature type="transmembrane region" description="Helical" evidence="11">
    <location>
        <begin position="272"/>
        <end position="292"/>
    </location>
</feature>
<feature type="transmembrane region" description="Helical" evidence="11">
    <location>
        <begin position="98"/>
        <end position="120"/>
    </location>
</feature>
<evidence type="ECO:0000256" key="3">
    <source>
        <dbReference type="ARBA" id="ARBA00022692"/>
    </source>
</evidence>
<evidence type="ECO:0000256" key="6">
    <source>
        <dbReference type="ARBA" id="ARBA00023040"/>
    </source>
</evidence>
<dbReference type="OrthoDB" id="5967130at2759"/>